<protein>
    <submittedName>
        <fullName evidence="2">Uncharacterized protein</fullName>
    </submittedName>
</protein>
<dbReference type="AlphaFoldDB" id="A0A9W4RN17"/>
<proteinExistence type="predicted"/>
<organism evidence="2 3">
    <name type="scientific">Colletotrichum noveboracense</name>
    <dbReference type="NCBI Taxonomy" id="2664923"/>
    <lineage>
        <taxon>Eukaryota</taxon>
        <taxon>Fungi</taxon>
        <taxon>Dikarya</taxon>
        <taxon>Ascomycota</taxon>
        <taxon>Pezizomycotina</taxon>
        <taxon>Sordariomycetes</taxon>
        <taxon>Hypocreomycetidae</taxon>
        <taxon>Glomerellales</taxon>
        <taxon>Glomerellaceae</taxon>
        <taxon>Colletotrichum</taxon>
        <taxon>Colletotrichum gloeosporioides species complex</taxon>
    </lineage>
</organism>
<feature type="transmembrane region" description="Helical" evidence="1">
    <location>
        <begin position="281"/>
        <end position="306"/>
    </location>
</feature>
<name>A0A9W4RN17_9PEZI</name>
<dbReference type="Proteomes" id="UP001152533">
    <property type="component" value="Unassembled WGS sequence"/>
</dbReference>
<feature type="non-terminal residue" evidence="2">
    <location>
        <position position="419"/>
    </location>
</feature>
<evidence type="ECO:0000256" key="1">
    <source>
        <dbReference type="SAM" id="Phobius"/>
    </source>
</evidence>
<accession>A0A9W4RN17</accession>
<keyword evidence="1" id="KW-0812">Transmembrane</keyword>
<dbReference type="PANTHER" id="PTHR35395">
    <property type="entry name" value="DUF6536 DOMAIN-CONTAINING PROTEIN"/>
    <property type="match status" value="1"/>
</dbReference>
<dbReference type="EMBL" id="CAMGZC010000254">
    <property type="protein sequence ID" value="CAI0645578.1"/>
    <property type="molecule type" value="Genomic_DNA"/>
</dbReference>
<reference evidence="2" key="1">
    <citation type="submission" date="2022-08" db="EMBL/GenBank/DDBJ databases">
        <authorList>
            <person name="Giroux E."/>
            <person name="Giroux E."/>
        </authorList>
    </citation>
    <scope>NUCLEOTIDE SEQUENCE</scope>
    <source>
        <strain evidence="2">H1091258</strain>
    </source>
</reference>
<feature type="non-terminal residue" evidence="2">
    <location>
        <position position="1"/>
    </location>
</feature>
<feature type="transmembrane region" description="Helical" evidence="1">
    <location>
        <begin position="326"/>
        <end position="348"/>
    </location>
</feature>
<comment type="caution">
    <text evidence="2">The sequence shown here is derived from an EMBL/GenBank/DDBJ whole genome shotgun (WGS) entry which is preliminary data.</text>
</comment>
<dbReference type="PANTHER" id="PTHR35395:SF1">
    <property type="entry name" value="DUF6536 DOMAIN-CONTAINING PROTEIN"/>
    <property type="match status" value="1"/>
</dbReference>
<keyword evidence="1" id="KW-0472">Membrane</keyword>
<evidence type="ECO:0000313" key="3">
    <source>
        <dbReference type="Proteomes" id="UP001152533"/>
    </source>
</evidence>
<gene>
    <name evidence="2" type="ORF">CGXH109_LOCUS46623</name>
</gene>
<keyword evidence="3" id="KW-1185">Reference proteome</keyword>
<keyword evidence="1" id="KW-1133">Transmembrane helix</keyword>
<feature type="transmembrane region" description="Helical" evidence="1">
    <location>
        <begin position="72"/>
        <end position="92"/>
    </location>
</feature>
<sequence length="419" mass="46873">KIQSSRGNILLVTAENETFSGGLHWEAFPLRGGRNLQYSEAVLSLPIQNSAIKQCYAQRTPDHCKLLYSKTICWTVIGVNLFKAILMLLVAYGSYEKPILTIGDAVASYLEDIDKTTTSMCLTSNLDFGRHGWSITPRKFTSQPLRKLSVNKPMRWKITGIPYVLLTLLCLYIFLVPYRTDFTTIIQLGLGATNPKTILNTSQMKRGSKSLVVNASLANTPQLLLSILYFNYNALYTGLCLVTEWDRFSNEAKGLRVSAKTQGAQRGTYFLQLPYRYSIPLLFMSGFLHWLVSQSIFLVNLEIYGPSMNNVMDMVPSMEESFTSCGWSPLGVLLSVITALLMFGFLLFSGWQKLRFCKMPVVGSCSAAISAACHPNSNESLAWEKPLQWGVVSRPGELPHHCSFSSRKVGRLEEGQMYA</sequence>
<evidence type="ECO:0000313" key="2">
    <source>
        <dbReference type="EMBL" id="CAI0645578.1"/>
    </source>
</evidence>
<feature type="transmembrane region" description="Helical" evidence="1">
    <location>
        <begin position="160"/>
        <end position="178"/>
    </location>
</feature>